<protein>
    <submittedName>
        <fullName evidence="5">DNA-binding transcriptional regulator, MarR family</fullName>
    </submittedName>
</protein>
<dbReference type="GO" id="GO:0003677">
    <property type="term" value="F:DNA binding"/>
    <property type="evidence" value="ECO:0007669"/>
    <property type="project" value="UniProtKB-KW"/>
</dbReference>
<evidence type="ECO:0000256" key="3">
    <source>
        <dbReference type="ARBA" id="ARBA00023163"/>
    </source>
</evidence>
<evidence type="ECO:0000256" key="2">
    <source>
        <dbReference type="ARBA" id="ARBA00023125"/>
    </source>
</evidence>
<reference evidence="6" key="1">
    <citation type="submission" date="2016-11" db="EMBL/GenBank/DDBJ databases">
        <authorList>
            <person name="Varghese N."/>
            <person name="Submissions S."/>
        </authorList>
    </citation>
    <scope>NUCLEOTIDE SEQUENCE [LARGE SCALE GENOMIC DNA]</scope>
    <source>
        <strain evidence="6">313</strain>
    </source>
</reference>
<dbReference type="Pfam" id="PF12802">
    <property type="entry name" value="MarR_2"/>
    <property type="match status" value="1"/>
</dbReference>
<dbReference type="GO" id="GO:0003700">
    <property type="term" value="F:DNA-binding transcription factor activity"/>
    <property type="evidence" value="ECO:0007669"/>
    <property type="project" value="InterPro"/>
</dbReference>
<dbReference type="eggNOG" id="COG1846">
    <property type="taxonomic scope" value="Bacteria"/>
</dbReference>
<dbReference type="EMBL" id="FSRN01000001">
    <property type="protein sequence ID" value="SIO07207.1"/>
    <property type="molecule type" value="Genomic_DNA"/>
</dbReference>
<name>A0A1N6GI66_9LACT</name>
<dbReference type="PANTHER" id="PTHR42756">
    <property type="entry name" value="TRANSCRIPTIONAL REGULATOR, MARR"/>
    <property type="match status" value="1"/>
</dbReference>
<evidence type="ECO:0000313" key="6">
    <source>
        <dbReference type="Proteomes" id="UP000184758"/>
    </source>
</evidence>
<dbReference type="AlphaFoldDB" id="A0A1N6GI66"/>
<dbReference type="PANTHER" id="PTHR42756:SF1">
    <property type="entry name" value="TRANSCRIPTIONAL REPRESSOR OF EMRAB OPERON"/>
    <property type="match status" value="1"/>
</dbReference>
<dbReference type="Gene3D" id="1.10.10.10">
    <property type="entry name" value="Winged helix-like DNA-binding domain superfamily/Winged helix DNA-binding domain"/>
    <property type="match status" value="1"/>
</dbReference>
<dbReference type="SUPFAM" id="SSF46785">
    <property type="entry name" value="Winged helix' DNA-binding domain"/>
    <property type="match status" value="1"/>
</dbReference>
<dbReference type="Proteomes" id="UP000184758">
    <property type="component" value="Unassembled WGS sequence"/>
</dbReference>
<feature type="domain" description="HTH marR-type" evidence="4">
    <location>
        <begin position="9"/>
        <end position="146"/>
    </location>
</feature>
<dbReference type="PRINTS" id="PR00598">
    <property type="entry name" value="HTHMARR"/>
</dbReference>
<keyword evidence="2 5" id="KW-0238">DNA-binding</keyword>
<dbReference type="PROSITE" id="PS50995">
    <property type="entry name" value="HTH_MARR_2"/>
    <property type="match status" value="1"/>
</dbReference>
<dbReference type="InterPro" id="IPR036388">
    <property type="entry name" value="WH-like_DNA-bd_sf"/>
</dbReference>
<accession>A0A1N6GI66</accession>
<proteinExistence type="predicted"/>
<organism evidence="5 6">
    <name type="scientific">Carnobacterium alterfunditum</name>
    <dbReference type="NCBI Taxonomy" id="28230"/>
    <lineage>
        <taxon>Bacteria</taxon>
        <taxon>Bacillati</taxon>
        <taxon>Bacillota</taxon>
        <taxon>Bacilli</taxon>
        <taxon>Lactobacillales</taxon>
        <taxon>Carnobacteriaceae</taxon>
        <taxon>Carnobacterium</taxon>
    </lineage>
</organism>
<gene>
    <name evidence="5" type="ORF">SAMN05878443_1236</name>
</gene>
<dbReference type="STRING" id="28230.SAMN05878443_1236"/>
<keyword evidence="1" id="KW-0805">Transcription regulation</keyword>
<evidence type="ECO:0000256" key="1">
    <source>
        <dbReference type="ARBA" id="ARBA00023015"/>
    </source>
</evidence>
<keyword evidence="3" id="KW-0804">Transcription</keyword>
<dbReference type="InterPro" id="IPR036390">
    <property type="entry name" value="WH_DNA-bd_sf"/>
</dbReference>
<keyword evidence="6" id="KW-1185">Reference proteome</keyword>
<dbReference type="InterPro" id="IPR000835">
    <property type="entry name" value="HTH_MarR-typ"/>
</dbReference>
<sequence>MFFDEECNKKEIGMEIRKLTNFIHRNIESRKIEDKGFPMTKMHAMILGYLNKFKDEEICQKDIEKKFSMRRSTTSKMLKNMEEKGLIERVSIERDARVKKLQLSKKGKSLVEEVSKEFQRIENLLSEGLTEEEIEQFFATLDKMQQNMLKDID</sequence>
<dbReference type="SMART" id="SM00347">
    <property type="entry name" value="HTH_MARR"/>
    <property type="match status" value="1"/>
</dbReference>
<evidence type="ECO:0000313" key="5">
    <source>
        <dbReference type="EMBL" id="SIO07207.1"/>
    </source>
</evidence>
<evidence type="ECO:0000259" key="4">
    <source>
        <dbReference type="PROSITE" id="PS50995"/>
    </source>
</evidence>